<dbReference type="AlphaFoldDB" id="A0A7J7KWQ0"/>
<reference evidence="3 4" key="1">
    <citation type="journal article" date="2020" name="IScience">
        <title>Genome Sequencing of the Endangered Kingdonia uniflora (Circaeasteraceae, Ranunculales) Reveals Potential Mechanisms of Evolutionary Specialization.</title>
        <authorList>
            <person name="Sun Y."/>
            <person name="Deng T."/>
            <person name="Zhang A."/>
            <person name="Moore M.J."/>
            <person name="Landis J.B."/>
            <person name="Lin N."/>
            <person name="Zhang H."/>
            <person name="Zhang X."/>
            <person name="Huang J."/>
            <person name="Zhang X."/>
            <person name="Sun H."/>
            <person name="Wang H."/>
        </authorList>
    </citation>
    <scope>NUCLEOTIDE SEQUENCE [LARGE SCALE GENOMIC DNA]</scope>
    <source>
        <strain evidence="3">TB1705</strain>
        <tissue evidence="3">Leaf</tissue>
    </source>
</reference>
<evidence type="ECO:0000313" key="3">
    <source>
        <dbReference type="EMBL" id="KAF6134684.1"/>
    </source>
</evidence>
<dbReference type="OrthoDB" id="1657181at2759"/>
<dbReference type="EMBL" id="JACGCM010002827">
    <property type="protein sequence ID" value="KAF6134684.1"/>
    <property type="molecule type" value="Genomic_DNA"/>
</dbReference>
<gene>
    <name evidence="3" type="ORF">GIB67_002085</name>
</gene>
<name>A0A7J7KWQ0_9MAGN</name>
<feature type="coiled-coil region" evidence="1">
    <location>
        <begin position="377"/>
        <end position="411"/>
    </location>
</feature>
<organism evidence="3 4">
    <name type="scientific">Kingdonia uniflora</name>
    <dbReference type="NCBI Taxonomy" id="39325"/>
    <lineage>
        <taxon>Eukaryota</taxon>
        <taxon>Viridiplantae</taxon>
        <taxon>Streptophyta</taxon>
        <taxon>Embryophyta</taxon>
        <taxon>Tracheophyta</taxon>
        <taxon>Spermatophyta</taxon>
        <taxon>Magnoliopsida</taxon>
        <taxon>Ranunculales</taxon>
        <taxon>Circaeasteraceae</taxon>
        <taxon>Kingdonia</taxon>
    </lineage>
</organism>
<evidence type="ECO:0000313" key="4">
    <source>
        <dbReference type="Proteomes" id="UP000541444"/>
    </source>
</evidence>
<comment type="caution">
    <text evidence="3">The sequence shown here is derived from an EMBL/GenBank/DDBJ whole genome shotgun (WGS) entry which is preliminary data.</text>
</comment>
<dbReference type="PANTHER" id="PTHR33476:SF4">
    <property type="entry name" value="POLAR LOCALIZATION DURING ASYMMETRIC DIVISION AND PROTEIN"/>
    <property type="match status" value="1"/>
</dbReference>
<dbReference type="PANTHER" id="PTHR33476">
    <property type="entry name" value="EMB|CAB62613.1"/>
    <property type="match status" value="1"/>
</dbReference>
<feature type="region of interest" description="Disordered" evidence="2">
    <location>
        <begin position="246"/>
        <end position="272"/>
    </location>
</feature>
<protein>
    <submittedName>
        <fullName evidence="3">Uncharacterized protein</fullName>
    </submittedName>
</protein>
<accession>A0A7J7KWQ0</accession>
<keyword evidence="1" id="KW-0175">Coiled coil</keyword>
<evidence type="ECO:0000256" key="2">
    <source>
        <dbReference type="SAM" id="MobiDB-lite"/>
    </source>
</evidence>
<proteinExistence type="predicted"/>
<keyword evidence="4" id="KW-1185">Reference proteome</keyword>
<sequence>MVVILADTSLFASDRLVDDLSLKEVVERHMILLAVAIAGSGILAKRIFTNEYGPITGFIRNRVQKCDHTDANVDDLNPIKGISSSVHSFNGEICDSWSCDRADCSVSGKQIFRFSSLGGVEGSARCRLGLKGIRKKVGFGGNVELRKKGRKFFVCLKRRKISKNVFGRSVGSCYSTQDNSFFNWGLGVGIMCMVSAGKAEFDKLNAAEEETTKVVNSLKSGLRKRKMSRDLQGSWCKGCVNREPGEIEEKDKQPLPRRSGPKGSTLDDSVRSSFPFTEEGEYCSSILTEEPETKVLHRLEAELEFELQKISDPTGLKGTRSSSNEINLDIHMNDTKIEVSPSGLSDSHKQLETDNNFLLVCGVSSAELDRKLCRLLIEQQECHIMELKSTLQSAQAKLDEKDLELQSLKDCVRHLRKITLETISGMIFNL</sequence>
<dbReference type="InterPro" id="IPR040348">
    <property type="entry name" value="POLAR-like"/>
</dbReference>
<dbReference type="GO" id="GO:0008356">
    <property type="term" value="P:asymmetric cell division"/>
    <property type="evidence" value="ECO:0007669"/>
    <property type="project" value="InterPro"/>
</dbReference>
<dbReference type="Proteomes" id="UP000541444">
    <property type="component" value="Unassembled WGS sequence"/>
</dbReference>
<evidence type="ECO:0000256" key="1">
    <source>
        <dbReference type="SAM" id="Coils"/>
    </source>
</evidence>